<feature type="compositionally biased region" description="Acidic residues" evidence="2">
    <location>
        <begin position="314"/>
        <end position="323"/>
    </location>
</feature>
<evidence type="ECO:0000313" key="3">
    <source>
        <dbReference type="EMBL" id="KPV77673.1"/>
    </source>
</evidence>
<dbReference type="Proteomes" id="UP000053890">
    <property type="component" value="Unassembled WGS sequence"/>
</dbReference>
<proteinExistence type="predicted"/>
<dbReference type="EMBL" id="KQ474074">
    <property type="protein sequence ID" value="KPV77673.1"/>
    <property type="molecule type" value="Genomic_DNA"/>
</dbReference>
<feature type="compositionally biased region" description="Polar residues" evidence="2">
    <location>
        <begin position="250"/>
        <end position="261"/>
    </location>
</feature>
<feature type="coiled-coil region" evidence="1">
    <location>
        <begin position="180"/>
        <end position="211"/>
    </location>
</feature>
<accession>A0A194SAC6</accession>
<keyword evidence="1" id="KW-0175">Coiled coil</keyword>
<dbReference type="AlphaFoldDB" id="A0A194SAC6"/>
<sequence length="323" mass="35286">MGSQLDLERLHDLHQVLQADGTTDLDHPFFCLAHVERRPPSSRSDSPDPLHLGDIKWVGALGTQKTSTAAPATKRRKKQGPIDVWWEARLCGREVDDLFQQVPSAAVKPEVMPARVRECWSAGGLAVSGYIEGEEPRGGIELVMQITPTLPLTLVLTPCDDPPFSMTDILSHMINPFLSATQYRVDAANSLKQLERLNAEHDKVCKLLEIERDASKRQRRVPGTQLRHFSGDAASGPSGGAPFGRRRSSQEQSYGASQSSVLGGGTQQSPTDERELSLTASKVIPGVTHRGVLRPGDRGYAGSSRRVGLVVEETPWDEPTDSD</sequence>
<evidence type="ECO:0000313" key="4">
    <source>
        <dbReference type="Proteomes" id="UP000053890"/>
    </source>
</evidence>
<dbReference type="GeneID" id="28974374"/>
<protein>
    <submittedName>
        <fullName evidence="3">Uncharacterized protein</fullName>
    </submittedName>
</protein>
<dbReference type="RefSeq" id="XP_018273722.1">
    <property type="nucleotide sequence ID" value="XM_018413926.1"/>
</dbReference>
<gene>
    <name evidence="3" type="ORF">RHOBADRAFT_41669</name>
</gene>
<reference evidence="3 4" key="1">
    <citation type="journal article" date="2015" name="Front. Microbiol.">
        <title>Genome sequence of the plant growth promoting endophytic yeast Rhodotorula graminis WP1.</title>
        <authorList>
            <person name="Firrincieli A."/>
            <person name="Otillar R."/>
            <person name="Salamov A."/>
            <person name="Schmutz J."/>
            <person name="Khan Z."/>
            <person name="Redman R.S."/>
            <person name="Fleck N.D."/>
            <person name="Lindquist E."/>
            <person name="Grigoriev I.V."/>
            <person name="Doty S.L."/>
        </authorList>
    </citation>
    <scope>NUCLEOTIDE SEQUENCE [LARGE SCALE GENOMIC DNA]</scope>
    <source>
        <strain evidence="3 4">WP1</strain>
    </source>
</reference>
<keyword evidence="4" id="KW-1185">Reference proteome</keyword>
<organism evidence="3 4">
    <name type="scientific">Rhodotorula graminis (strain WP1)</name>
    <dbReference type="NCBI Taxonomy" id="578459"/>
    <lineage>
        <taxon>Eukaryota</taxon>
        <taxon>Fungi</taxon>
        <taxon>Dikarya</taxon>
        <taxon>Basidiomycota</taxon>
        <taxon>Pucciniomycotina</taxon>
        <taxon>Microbotryomycetes</taxon>
        <taxon>Sporidiobolales</taxon>
        <taxon>Sporidiobolaceae</taxon>
        <taxon>Rhodotorula</taxon>
    </lineage>
</organism>
<evidence type="ECO:0000256" key="2">
    <source>
        <dbReference type="SAM" id="MobiDB-lite"/>
    </source>
</evidence>
<name>A0A194SAC6_RHOGW</name>
<evidence type="ECO:0000256" key="1">
    <source>
        <dbReference type="SAM" id="Coils"/>
    </source>
</evidence>
<feature type="region of interest" description="Disordered" evidence="2">
    <location>
        <begin position="216"/>
        <end position="323"/>
    </location>
</feature>
<dbReference type="OrthoDB" id="2529250at2759"/>